<keyword evidence="3" id="KW-1185">Reference proteome</keyword>
<keyword evidence="1" id="KW-1133">Transmembrane helix</keyword>
<sequence>MWTFVVAGAVIFLMLLPMALAGILAFFLIRKIRKTVPPVSPYSPAGYGHRGRWGGARPWGPVDVGGGFSSSFSSGDSAFQDFSCDSGSSDGGSSSCD</sequence>
<dbReference type="EMBL" id="CP001738">
    <property type="protein sequence ID" value="ACY96574.1"/>
    <property type="molecule type" value="Genomic_DNA"/>
</dbReference>
<dbReference type="RefSeq" id="WP_012851358.1">
    <property type="nucleotide sequence ID" value="NC_013510.1"/>
</dbReference>
<protein>
    <submittedName>
        <fullName evidence="2">Uncharacterized protein</fullName>
    </submittedName>
</protein>
<reference evidence="2 3" key="1">
    <citation type="journal article" date="2011" name="Stand. Genomic Sci.">
        <title>Complete genome sequence of Thermomonospora curvata type strain (B9).</title>
        <authorList>
            <person name="Chertkov O."/>
            <person name="Sikorski J."/>
            <person name="Nolan M."/>
            <person name="Lapidus A."/>
            <person name="Lucas S."/>
            <person name="Del Rio T.G."/>
            <person name="Tice H."/>
            <person name="Cheng J.F."/>
            <person name="Goodwin L."/>
            <person name="Pitluck S."/>
            <person name="Liolios K."/>
            <person name="Ivanova N."/>
            <person name="Mavromatis K."/>
            <person name="Mikhailova N."/>
            <person name="Ovchinnikova G."/>
            <person name="Pati A."/>
            <person name="Chen A."/>
            <person name="Palaniappan K."/>
            <person name="Djao O.D."/>
            <person name="Land M."/>
            <person name="Hauser L."/>
            <person name="Chang Y.J."/>
            <person name="Jeffries C.D."/>
            <person name="Brettin T."/>
            <person name="Han C."/>
            <person name="Detter J.C."/>
            <person name="Rohde M."/>
            <person name="Goker M."/>
            <person name="Woyke T."/>
            <person name="Bristow J."/>
            <person name="Eisen J.A."/>
            <person name="Markowitz V."/>
            <person name="Hugenholtz P."/>
            <person name="Klenk H.P."/>
            <person name="Kyrpides N.C."/>
        </authorList>
    </citation>
    <scope>NUCLEOTIDE SEQUENCE [LARGE SCALE GENOMIC DNA]</scope>
    <source>
        <strain evidence="3">ATCC 19995 / DSM 43183 / JCM 3096 / KCTC 9072 / NBRC 15933 / NCIMB 10081 / Henssen B9</strain>
    </source>
</reference>
<dbReference type="HOGENOM" id="CLU_2345726_0_0_11"/>
<evidence type="ECO:0000313" key="3">
    <source>
        <dbReference type="Proteomes" id="UP000001918"/>
    </source>
</evidence>
<proteinExistence type="predicted"/>
<dbReference type="KEGG" id="tcu:Tcur_0988"/>
<keyword evidence="1" id="KW-0472">Membrane</keyword>
<name>D1A7I5_THECD</name>
<evidence type="ECO:0000313" key="2">
    <source>
        <dbReference type="EMBL" id="ACY96574.1"/>
    </source>
</evidence>
<organism evidence="2 3">
    <name type="scientific">Thermomonospora curvata (strain ATCC 19995 / DSM 43183 / JCM 3096 / KCTC 9072 / NBRC 15933 / NCIMB 10081 / Henssen B9)</name>
    <dbReference type="NCBI Taxonomy" id="471852"/>
    <lineage>
        <taxon>Bacteria</taxon>
        <taxon>Bacillati</taxon>
        <taxon>Actinomycetota</taxon>
        <taxon>Actinomycetes</taxon>
        <taxon>Streptosporangiales</taxon>
        <taxon>Thermomonosporaceae</taxon>
        <taxon>Thermomonospora</taxon>
    </lineage>
</organism>
<feature type="transmembrane region" description="Helical" evidence="1">
    <location>
        <begin position="6"/>
        <end position="29"/>
    </location>
</feature>
<evidence type="ECO:0000256" key="1">
    <source>
        <dbReference type="SAM" id="Phobius"/>
    </source>
</evidence>
<dbReference type="Proteomes" id="UP000001918">
    <property type="component" value="Chromosome"/>
</dbReference>
<gene>
    <name evidence="2" type="ordered locus">Tcur_0988</name>
</gene>
<dbReference type="AlphaFoldDB" id="D1A7I5"/>
<dbReference type="STRING" id="471852.Tcur_0988"/>
<accession>D1A7I5</accession>
<keyword evidence="1" id="KW-0812">Transmembrane</keyword>